<dbReference type="AlphaFoldDB" id="A0A6A4GH87"/>
<accession>A0A6A4GH87</accession>
<dbReference type="InterPro" id="IPR001810">
    <property type="entry name" value="F-box_dom"/>
</dbReference>
<dbReference type="Gene3D" id="1.20.1280.50">
    <property type="match status" value="1"/>
</dbReference>
<organism evidence="2 3">
    <name type="scientific">Gymnopus androsaceus JB14</name>
    <dbReference type="NCBI Taxonomy" id="1447944"/>
    <lineage>
        <taxon>Eukaryota</taxon>
        <taxon>Fungi</taxon>
        <taxon>Dikarya</taxon>
        <taxon>Basidiomycota</taxon>
        <taxon>Agaricomycotina</taxon>
        <taxon>Agaricomycetes</taxon>
        <taxon>Agaricomycetidae</taxon>
        <taxon>Agaricales</taxon>
        <taxon>Marasmiineae</taxon>
        <taxon>Omphalotaceae</taxon>
        <taxon>Gymnopus</taxon>
    </lineage>
</organism>
<evidence type="ECO:0000313" key="2">
    <source>
        <dbReference type="EMBL" id="KAE9384747.1"/>
    </source>
</evidence>
<feature type="domain" description="F-box" evidence="1">
    <location>
        <begin position="65"/>
        <end position="104"/>
    </location>
</feature>
<dbReference type="SUPFAM" id="SSF81383">
    <property type="entry name" value="F-box domain"/>
    <property type="match status" value="1"/>
</dbReference>
<gene>
    <name evidence="2" type="ORF">BT96DRAFT_633068</name>
</gene>
<dbReference type="CDD" id="cd09917">
    <property type="entry name" value="F-box_SF"/>
    <property type="match status" value="1"/>
</dbReference>
<name>A0A6A4GH87_9AGAR</name>
<sequence length="614" mass="68195">MHASSPQLCLIPGSPHHFGPSSLRRRIHRSIRQRTCRNFCQRHLYRSVFTHAHLILSRMMIMSTNLPSELLNLIFKFLSDTPAALKACSLVSRTWRAAAATFLFSSLSFLCSIDQPIPDLVHSKLKRQFGLAYGILPVYWKIFSLHETDTHCICNRYKDRTAQAFYYSGASSTHITCSVAELTLKFCRSSSSEAVYRGPHSLQLYPDANISSLLRLVDELTFTHLRFLIIDCAPQVLYFLKSSEPFGGILSSTGNSLEELTFSGIESMQSSDLKRMLNKHAFSCRRFPRLRRLVLQGLLGTEVPPEHSHGGRKMSCSLELRRERSTTFGATSVSVDVSYSYWDSLQVERPSQADGFARFEISNWCCFSGPCTESKSTGSGSLAEVMSLGSIVKWSLPTVGAVLGALQTDTLGQFAQVIEMKVSAESTPNNVAGPKLLAYITQTFPRVSSLALCFSTVADIGQVIHLDDQEEKYPCSAILVEHLAVLGELRTLKFLLSHNAAATIASGLTYSQNTISTTANLESFIPQNQHRQVISELDELFAELYFVGPKLPNLQGAILEVDITSTGMWTPRQCISTPRSASGSPLALSMQQELGMMFRRTRAASPEFLTIRIL</sequence>
<dbReference type="Pfam" id="PF12937">
    <property type="entry name" value="F-box-like"/>
    <property type="match status" value="1"/>
</dbReference>
<proteinExistence type="predicted"/>
<reference evidence="2" key="1">
    <citation type="journal article" date="2019" name="Environ. Microbiol.">
        <title>Fungal ecological strategies reflected in gene transcription - a case study of two litter decomposers.</title>
        <authorList>
            <person name="Barbi F."/>
            <person name="Kohler A."/>
            <person name="Barry K."/>
            <person name="Baskaran P."/>
            <person name="Daum C."/>
            <person name="Fauchery L."/>
            <person name="Ihrmark K."/>
            <person name="Kuo A."/>
            <person name="LaButti K."/>
            <person name="Lipzen A."/>
            <person name="Morin E."/>
            <person name="Grigoriev I.V."/>
            <person name="Henrissat B."/>
            <person name="Lindahl B."/>
            <person name="Martin F."/>
        </authorList>
    </citation>
    <scope>NUCLEOTIDE SEQUENCE</scope>
    <source>
        <strain evidence="2">JB14</strain>
    </source>
</reference>
<evidence type="ECO:0000313" key="3">
    <source>
        <dbReference type="Proteomes" id="UP000799118"/>
    </source>
</evidence>
<keyword evidence="3" id="KW-1185">Reference proteome</keyword>
<dbReference type="EMBL" id="ML770087">
    <property type="protein sequence ID" value="KAE9384747.1"/>
    <property type="molecule type" value="Genomic_DNA"/>
</dbReference>
<dbReference type="OrthoDB" id="2950161at2759"/>
<dbReference type="Proteomes" id="UP000799118">
    <property type="component" value="Unassembled WGS sequence"/>
</dbReference>
<evidence type="ECO:0000259" key="1">
    <source>
        <dbReference type="Pfam" id="PF12937"/>
    </source>
</evidence>
<dbReference type="InterPro" id="IPR036047">
    <property type="entry name" value="F-box-like_dom_sf"/>
</dbReference>
<protein>
    <recommendedName>
        <fullName evidence="1">F-box domain-containing protein</fullName>
    </recommendedName>
</protein>